<evidence type="ECO:0000256" key="1">
    <source>
        <dbReference type="ARBA" id="ARBA00009075"/>
    </source>
</evidence>
<accession>A0A5E7BG64</accession>
<evidence type="ECO:0000256" key="2">
    <source>
        <dbReference type="ARBA" id="ARBA00022448"/>
    </source>
</evidence>
<name>A0A5E7BG64_PSEFL</name>
<organism evidence="4 5">
    <name type="scientific">Pseudomonas fluorescens</name>
    <dbReference type="NCBI Taxonomy" id="294"/>
    <lineage>
        <taxon>Bacteria</taxon>
        <taxon>Pseudomonadati</taxon>
        <taxon>Pseudomonadota</taxon>
        <taxon>Gammaproteobacteria</taxon>
        <taxon>Pseudomonadales</taxon>
        <taxon>Pseudomonadaceae</taxon>
        <taxon>Pseudomonas</taxon>
    </lineage>
</organism>
<gene>
    <name evidence="4" type="primary">nicP_1</name>
    <name evidence="4" type="ORF">PS691_01657</name>
</gene>
<dbReference type="Proteomes" id="UP000337909">
    <property type="component" value="Unassembled WGS sequence"/>
</dbReference>
<evidence type="ECO:0000256" key="3">
    <source>
        <dbReference type="ARBA" id="ARBA00022729"/>
    </source>
</evidence>
<comment type="similarity">
    <text evidence="1">Belongs to the outer membrane porin (Opr) (TC 1.B.25) family.</text>
</comment>
<dbReference type="InterPro" id="IPR023614">
    <property type="entry name" value="Porin_dom_sf"/>
</dbReference>
<evidence type="ECO:0000313" key="4">
    <source>
        <dbReference type="EMBL" id="VVN88347.1"/>
    </source>
</evidence>
<dbReference type="GO" id="GO:0016020">
    <property type="term" value="C:membrane"/>
    <property type="evidence" value="ECO:0007669"/>
    <property type="project" value="InterPro"/>
</dbReference>
<sequence length="352" mass="38517">MGFGIDAIGMLGLKLDSSPDRSGSGLLPRDSNRRAEDEYSKAAVTAKARFADSLLQVGGLSPQLPLLASNTSRLFPQIFNGAQWVSKDIDSLTLTLGEVDSVKQRDSSNSEELTIMSQQGAYSTSVNSDRLVYAGADYQVLPNLSLSFHSSVLEDFFRRDFYGLKFSQALGPGKAFVELRYFDAREAGRQLVGEVDNRTISSNLGYSVAGHTLSGGYQKVSGDTAYAYVGGSDTYLFSEMQVSTFAMANERVWHARYDYDFATLGVPGLTSGLRYVKGDDVDASRIRTTKAVGLRASGETGHEWERATDLGYVVQGGPLKNLGVRWRYATNRSNYADSADEHRVILTYALNF</sequence>
<dbReference type="Pfam" id="PF03573">
    <property type="entry name" value="OprD"/>
    <property type="match status" value="1"/>
</dbReference>
<proteinExistence type="inferred from homology"/>
<dbReference type="InterPro" id="IPR005318">
    <property type="entry name" value="OM_porin_bac"/>
</dbReference>
<dbReference type="Gene3D" id="2.40.160.10">
    <property type="entry name" value="Porin"/>
    <property type="match status" value="1"/>
</dbReference>
<reference evidence="4 5" key="1">
    <citation type="submission" date="2019-09" db="EMBL/GenBank/DDBJ databases">
        <authorList>
            <person name="Chandra G."/>
            <person name="Truman W A."/>
        </authorList>
    </citation>
    <scope>NUCLEOTIDE SEQUENCE [LARGE SCALE GENOMIC DNA]</scope>
    <source>
        <strain evidence="4">PS691</strain>
    </source>
</reference>
<dbReference type="GO" id="GO:0015288">
    <property type="term" value="F:porin activity"/>
    <property type="evidence" value="ECO:0007669"/>
    <property type="project" value="TreeGrafter"/>
</dbReference>
<keyword evidence="3" id="KW-0732">Signal</keyword>
<dbReference type="AlphaFoldDB" id="A0A5E7BG64"/>
<dbReference type="PANTHER" id="PTHR34596:SF2">
    <property type="entry name" value="CHITOPORIN"/>
    <property type="match status" value="1"/>
</dbReference>
<protein>
    <submittedName>
        <fullName evidence="4">Porin-like protein NicP</fullName>
    </submittedName>
</protein>
<evidence type="ECO:0000313" key="5">
    <source>
        <dbReference type="Proteomes" id="UP000337909"/>
    </source>
</evidence>
<keyword evidence="2" id="KW-0813">Transport</keyword>
<dbReference type="EMBL" id="CABVHQ010000012">
    <property type="protein sequence ID" value="VVN88347.1"/>
    <property type="molecule type" value="Genomic_DNA"/>
</dbReference>
<dbReference type="PANTHER" id="PTHR34596">
    <property type="entry name" value="CHITOPORIN"/>
    <property type="match status" value="1"/>
</dbReference>